<dbReference type="AlphaFoldDB" id="A0A4D6LYR6"/>
<dbReference type="Proteomes" id="UP000501690">
    <property type="component" value="Linkage Group LG5"/>
</dbReference>
<keyword evidence="2" id="KW-1185">Reference proteome</keyword>
<gene>
    <name evidence="1" type="ORF">DEO72_LG5g1982</name>
</gene>
<accession>A0A4D6LYR6</accession>
<name>A0A4D6LYR6_VIGUN</name>
<proteinExistence type="predicted"/>
<protein>
    <submittedName>
        <fullName evidence="1">Uncharacterized protein</fullName>
    </submittedName>
</protein>
<dbReference type="EMBL" id="CP039349">
    <property type="protein sequence ID" value="QCD93905.1"/>
    <property type="molecule type" value="Genomic_DNA"/>
</dbReference>
<evidence type="ECO:0000313" key="2">
    <source>
        <dbReference type="Proteomes" id="UP000501690"/>
    </source>
</evidence>
<sequence>MLAVVGLASSLGATMVGHDMVRRWGNHGGSGVSATMAPVQAQLRWFRMVGGVEYGGSRARMERCWYWCCRRCWTVPTSPNGATMEVSAAGRVEKKEARRRCGEGDAVAGSWWHGRCRFEPLAVRRWRCFPRMVRRGLCLASCSGSRTWTGGDGRRRLWSVVAAEWVGAEERKGKLGLGFWLWEGKRVMRCHVLIGDLS</sequence>
<evidence type="ECO:0000313" key="1">
    <source>
        <dbReference type="EMBL" id="QCD93905.1"/>
    </source>
</evidence>
<reference evidence="1 2" key="1">
    <citation type="submission" date="2019-04" db="EMBL/GenBank/DDBJ databases">
        <title>An improved genome assembly and genetic linkage map for asparagus bean, Vigna unguiculata ssp. sesquipedialis.</title>
        <authorList>
            <person name="Xia Q."/>
            <person name="Zhang R."/>
            <person name="Dong Y."/>
        </authorList>
    </citation>
    <scope>NUCLEOTIDE SEQUENCE [LARGE SCALE GENOMIC DNA]</scope>
    <source>
        <tissue evidence="1">Leaf</tissue>
    </source>
</reference>
<organism evidence="1 2">
    <name type="scientific">Vigna unguiculata</name>
    <name type="common">Cowpea</name>
    <dbReference type="NCBI Taxonomy" id="3917"/>
    <lineage>
        <taxon>Eukaryota</taxon>
        <taxon>Viridiplantae</taxon>
        <taxon>Streptophyta</taxon>
        <taxon>Embryophyta</taxon>
        <taxon>Tracheophyta</taxon>
        <taxon>Spermatophyta</taxon>
        <taxon>Magnoliopsida</taxon>
        <taxon>eudicotyledons</taxon>
        <taxon>Gunneridae</taxon>
        <taxon>Pentapetalae</taxon>
        <taxon>rosids</taxon>
        <taxon>fabids</taxon>
        <taxon>Fabales</taxon>
        <taxon>Fabaceae</taxon>
        <taxon>Papilionoideae</taxon>
        <taxon>50 kb inversion clade</taxon>
        <taxon>NPAAA clade</taxon>
        <taxon>indigoferoid/millettioid clade</taxon>
        <taxon>Phaseoleae</taxon>
        <taxon>Vigna</taxon>
    </lineage>
</organism>